<feature type="transmembrane region" description="Helical" evidence="1">
    <location>
        <begin position="246"/>
        <end position="266"/>
    </location>
</feature>
<evidence type="ECO:0000256" key="1">
    <source>
        <dbReference type="SAM" id="Phobius"/>
    </source>
</evidence>
<dbReference type="AlphaFoldDB" id="F8K0H4"/>
<dbReference type="STRING" id="1003195.SCATT_50060"/>
<evidence type="ECO:0008006" key="5">
    <source>
        <dbReference type="Google" id="ProtNLM"/>
    </source>
</evidence>
<name>F8K0H4_STREN</name>
<dbReference type="PATRIC" id="fig|1003195.11.peg.6438"/>
<organism evidence="3 4">
    <name type="scientific">Streptantibioticus cattleyicolor (strain ATCC 35852 / DSM 46488 / JCM 4925 / NBRC 14057 / NRRL 8057)</name>
    <name type="common">Streptomyces cattleya</name>
    <dbReference type="NCBI Taxonomy" id="1003195"/>
    <lineage>
        <taxon>Bacteria</taxon>
        <taxon>Bacillati</taxon>
        <taxon>Actinomycetota</taxon>
        <taxon>Actinomycetes</taxon>
        <taxon>Kitasatosporales</taxon>
        <taxon>Streptomycetaceae</taxon>
        <taxon>Streptantibioticus</taxon>
    </lineage>
</organism>
<feature type="chain" id="PRO_5003373512" description="Peptidase" evidence="2">
    <location>
        <begin position="27"/>
        <end position="275"/>
    </location>
</feature>
<dbReference type="OrthoDB" id="3401783at2"/>
<keyword evidence="4" id="KW-1185">Reference proteome</keyword>
<evidence type="ECO:0000313" key="4">
    <source>
        <dbReference type="Proteomes" id="UP000007842"/>
    </source>
</evidence>
<gene>
    <name evidence="3" type="ordered locus">SCATT_50060</name>
</gene>
<accession>F8K0H4</accession>
<dbReference type="EMBL" id="CP003219">
    <property type="protein sequence ID" value="AEW97377.1"/>
    <property type="molecule type" value="Genomic_DNA"/>
</dbReference>
<sequence length="275" mass="28054">MRARTTAALTAAAAVTVLATAGPALADATPTPSASASAGGDTTVTTAGTSFLTATTIRPGQHAELAASTGDYLYWSFAAAAGQTDHVTVDITLPPAADRHGEATWTVEVFDGLRRRQACAAGAQTVTADTGDQSVALDCTLRQIRSWAEPWSGDPLPGTYYLRVSATDLPEQDLGLAVRAQVRLTAKNGDGQPDGASLKEPLSPAVNAGATVAPDTAVSAAPSAAASAPKPVAQAKGWFASLSTRWLWTAAGGVLAALAGVGGYTLTRHPRRWFS</sequence>
<keyword evidence="1" id="KW-0812">Transmembrane</keyword>
<dbReference type="eggNOG" id="ENOG5033S1J">
    <property type="taxonomic scope" value="Bacteria"/>
</dbReference>
<evidence type="ECO:0000256" key="2">
    <source>
        <dbReference type="SAM" id="SignalP"/>
    </source>
</evidence>
<dbReference type="RefSeq" id="WP_014145716.1">
    <property type="nucleotide sequence ID" value="NC_016111.1"/>
</dbReference>
<dbReference type="KEGG" id="sct:SCAT_5013"/>
<protein>
    <recommendedName>
        <fullName evidence="5">Peptidase</fullName>
    </recommendedName>
</protein>
<keyword evidence="2" id="KW-0732">Signal</keyword>
<reference evidence="4" key="1">
    <citation type="submission" date="2011-12" db="EMBL/GenBank/DDBJ databases">
        <title>Complete genome sequence of Streptomyces cattleya strain DSM 46488.</title>
        <authorList>
            <person name="Ou H.-Y."/>
            <person name="Li P."/>
            <person name="Zhao C."/>
            <person name="O'Hagan D."/>
            <person name="Deng Z."/>
        </authorList>
    </citation>
    <scope>NUCLEOTIDE SEQUENCE [LARGE SCALE GENOMIC DNA]</scope>
    <source>
        <strain evidence="4">ATCC 35852 / DSM 46488 / JCM 4925 / NBRC 14057 / NRRL 8057</strain>
    </source>
</reference>
<proteinExistence type="predicted"/>
<keyword evidence="1" id="KW-1133">Transmembrane helix</keyword>
<keyword evidence="1" id="KW-0472">Membrane</keyword>
<dbReference type="HOGENOM" id="CLU_1045527_0_0_11"/>
<evidence type="ECO:0000313" key="3">
    <source>
        <dbReference type="EMBL" id="AEW97377.1"/>
    </source>
</evidence>
<feature type="signal peptide" evidence="2">
    <location>
        <begin position="1"/>
        <end position="26"/>
    </location>
</feature>
<dbReference type="Proteomes" id="UP000007842">
    <property type="component" value="Chromosome"/>
</dbReference>
<dbReference type="KEGG" id="scy:SCATT_50060"/>
<accession>G8X3K4</accession>